<evidence type="ECO:0000259" key="11">
    <source>
        <dbReference type="Pfam" id="PF08436"/>
    </source>
</evidence>
<evidence type="ECO:0000313" key="14">
    <source>
        <dbReference type="Proteomes" id="UP000289437"/>
    </source>
</evidence>
<dbReference type="InterPro" id="IPR003821">
    <property type="entry name" value="DXP_reductoisomerase"/>
</dbReference>
<protein>
    <recommendedName>
        <fullName evidence="9">1-deoxy-D-xylulose 5-phosphate reductoisomerase</fullName>
        <shortName evidence="9">DXP reductoisomerase</shortName>
        <ecNumber evidence="9">1.1.1.267</ecNumber>
    </recommendedName>
    <alternativeName>
        <fullName evidence="9">1-deoxyxylulose-5-phosphate reductoisomerase</fullName>
    </alternativeName>
    <alternativeName>
        <fullName evidence="9">2-C-methyl-D-erythritol 4-phosphate synthase</fullName>
    </alternativeName>
</protein>
<dbReference type="NCBIfam" id="TIGR00243">
    <property type="entry name" value="Dxr"/>
    <property type="match status" value="1"/>
</dbReference>
<evidence type="ECO:0000256" key="5">
    <source>
        <dbReference type="ARBA" id="ARBA00023002"/>
    </source>
</evidence>
<feature type="binding site" evidence="9">
    <location>
        <position position="16"/>
    </location>
    <ligand>
        <name>NADPH</name>
        <dbReference type="ChEBI" id="CHEBI:57783"/>
    </ligand>
</feature>
<feature type="binding site" evidence="9">
    <location>
        <position position="133"/>
    </location>
    <ligand>
        <name>NADPH</name>
        <dbReference type="ChEBI" id="CHEBI:57783"/>
    </ligand>
</feature>
<dbReference type="PIRSF" id="PIRSF006205">
    <property type="entry name" value="Dxp_reductismrs"/>
    <property type="match status" value="1"/>
</dbReference>
<dbReference type="InterPro" id="IPR036291">
    <property type="entry name" value="NAD(P)-bd_dom_sf"/>
</dbReference>
<feature type="binding site" evidence="9">
    <location>
        <position position="219"/>
    </location>
    <ligand>
        <name>1-deoxy-D-xylulose 5-phosphate</name>
        <dbReference type="ChEBI" id="CHEBI:57792"/>
    </ligand>
</feature>
<feature type="domain" description="1-deoxy-D-xylulose 5-phosphate reductoisomerase N-terminal" evidence="10">
    <location>
        <begin position="10"/>
        <end position="139"/>
    </location>
</feature>
<dbReference type="InterPro" id="IPR026877">
    <property type="entry name" value="DXPR_C"/>
</dbReference>
<evidence type="ECO:0000256" key="4">
    <source>
        <dbReference type="ARBA" id="ARBA00022857"/>
    </source>
</evidence>
<dbReference type="SUPFAM" id="SSF55347">
    <property type="entry name" value="Glyceraldehyde-3-phosphate dehydrogenase-like, C-terminal domain"/>
    <property type="match status" value="1"/>
</dbReference>
<dbReference type="Pfam" id="PF13288">
    <property type="entry name" value="DXPR_C"/>
    <property type="match status" value="1"/>
</dbReference>
<dbReference type="SUPFAM" id="SSF51735">
    <property type="entry name" value="NAD(P)-binding Rossmann-fold domains"/>
    <property type="match status" value="1"/>
</dbReference>
<keyword evidence="14" id="KW-1185">Reference proteome</keyword>
<dbReference type="Pfam" id="PF08436">
    <property type="entry name" value="DXP_redisom_C"/>
    <property type="match status" value="1"/>
</dbReference>
<keyword evidence="13" id="KW-0413">Isomerase</keyword>
<feature type="binding site" evidence="9">
    <location>
        <position position="18"/>
    </location>
    <ligand>
        <name>NADPH</name>
        <dbReference type="ChEBI" id="CHEBI:57783"/>
    </ligand>
</feature>
<name>A0A4Q0T163_9BACT</name>
<dbReference type="InterPro" id="IPR013512">
    <property type="entry name" value="DXP_reductoisomerase_N"/>
</dbReference>
<feature type="domain" description="DXP reductoisomerase C-terminal" evidence="12">
    <location>
        <begin position="269"/>
        <end position="383"/>
    </location>
</feature>
<feature type="binding site" evidence="9">
    <location>
        <position position="158"/>
    </location>
    <ligand>
        <name>1-deoxy-D-xylulose 5-phosphate</name>
        <dbReference type="ChEBI" id="CHEBI:57792"/>
    </ligand>
</feature>
<dbReference type="GO" id="GO:0030604">
    <property type="term" value="F:1-deoxy-D-xylulose-5-phosphate reductoisomerase activity"/>
    <property type="evidence" value="ECO:0007669"/>
    <property type="project" value="UniProtKB-UniRule"/>
</dbReference>
<dbReference type="HAMAP" id="MF_00183">
    <property type="entry name" value="DXP_reductoisom"/>
    <property type="match status" value="1"/>
</dbReference>
<proteinExistence type="inferred from homology"/>
<evidence type="ECO:0000256" key="8">
    <source>
        <dbReference type="ARBA" id="ARBA00048543"/>
    </source>
</evidence>
<feature type="binding site" evidence="9">
    <location>
        <position position="206"/>
    </location>
    <ligand>
        <name>1-deoxy-D-xylulose 5-phosphate</name>
        <dbReference type="ChEBI" id="CHEBI:57792"/>
    </ligand>
</feature>
<comment type="cofactor">
    <cofactor evidence="9">
        <name>Mg(2+)</name>
        <dbReference type="ChEBI" id="CHEBI:18420"/>
    </cofactor>
    <cofactor evidence="9">
        <name>Mn(2+)</name>
        <dbReference type="ChEBI" id="CHEBI:29035"/>
    </cofactor>
</comment>
<dbReference type="Proteomes" id="UP000289437">
    <property type="component" value="Unassembled WGS sequence"/>
</dbReference>
<comment type="caution">
    <text evidence="13">The sequence shown here is derived from an EMBL/GenBank/DDBJ whole genome shotgun (WGS) entry which is preliminary data.</text>
</comment>
<evidence type="ECO:0000256" key="1">
    <source>
        <dbReference type="ARBA" id="ARBA00005094"/>
    </source>
</evidence>
<feature type="binding site" evidence="9">
    <location>
        <position position="159"/>
    </location>
    <ligand>
        <name>Mn(2+)</name>
        <dbReference type="ChEBI" id="CHEBI:29035"/>
    </ligand>
</feature>
<comment type="function">
    <text evidence="9">Catalyzes the NADPH-dependent rearrangement and reduction of 1-deoxy-D-xylulose-5-phosphate (DXP) to 2-C-methyl-D-erythritol 4-phosphate (MEP).</text>
</comment>
<feature type="binding site" evidence="9">
    <location>
        <position position="17"/>
    </location>
    <ligand>
        <name>NADPH</name>
        <dbReference type="ChEBI" id="CHEBI:57783"/>
    </ligand>
</feature>
<feature type="binding site" evidence="9">
    <location>
        <position position="19"/>
    </location>
    <ligand>
        <name>NADPH</name>
        <dbReference type="ChEBI" id="CHEBI:57783"/>
    </ligand>
</feature>
<evidence type="ECO:0000256" key="9">
    <source>
        <dbReference type="HAMAP-Rule" id="MF_00183"/>
    </source>
</evidence>
<keyword evidence="3 9" id="KW-0479">Metal-binding</keyword>
<dbReference type="PANTHER" id="PTHR30525:SF0">
    <property type="entry name" value="1-DEOXY-D-XYLULOSE 5-PHOSPHATE REDUCTOISOMERASE, CHLOROPLASTIC"/>
    <property type="match status" value="1"/>
</dbReference>
<dbReference type="UniPathway" id="UPA00056">
    <property type="reaction ID" value="UER00092"/>
</dbReference>
<evidence type="ECO:0000256" key="3">
    <source>
        <dbReference type="ARBA" id="ARBA00022723"/>
    </source>
</evidence>
<sequence length="396" mass="42089">MSIHVPIKKLAILGSTGSIGHSTLSICESYPDRYKVVTLAAGTNVDVALEQCIQWCPKIISMATEKCANALLKLLHQADIYDIEVLHGSAGATRVATHPDVNFVVSAIVGVAGLEATYAAICAGKTIGLANKECLVAAGDLIIAAARANRVALLPIDSEHNAIHQAMRGGTPAEVKQIWLTASGGPFRNTPAADFARITPAQALKHPTWTMGQRITIDSATMMNKGFEVIEACRLFDLPPAKVRVTVHPQSTVHSLVEFVDGSILAQISVTDMRLPILYALAYPERPVSDLTFDLKSLNQLDFSPPDFDRFPCLRLAYEAAEAGPSACIALNAADEIAVAAFLEGRIPFLGIPRTIEAVLAKTVAVAPSSIQQVLEADQRARATARQVVAGGAIVS</sequence>
<keyword evidence="6 9" id="KW-0464">Manganese</keyword>
<feature type="binding site" evidence="9">
    <location>
        <position position="42"/>
    </location>
    <ligand>
        <name>NADPH</name>
        <dbReference type="ChEBI" id="CHEBI:57783"/>
    </ligand>
</feature>
<evidence type="ECO:0000259" key="12">
    <source>
        <dbReference type="Pfam" id="PF13288"/>
    </source>
</evidence>
<feature type="binding site" evidence="9">
    <location>
        <position position="157"/>
    </location>
    <ligand>
        <name>Mn(2+)</name>
        <dbReference type="ChEBI" id="CHEBI:29035"/>
    </ligand>
</feature>
<keyword evidence="7 9" id="KW-0414">Isoprene biosynthesis</keyword>
<reference evidence="14" key="2">
    <citation type="submission" date="2019-02" db="EMBL/GenBank/DDBJ databases">
        <title>Granulicella sibirica sp. nov., a psychrotolerant acidobacterium isolated from an organic soil layer in forested tundra, West Siberia.</title>
        <authorList>
            <person name="Oshkin I.Y."/>
            <person name="Kulichevskaya I.S."/>
            <person name="Rijpstra W.I.C."/>
            <person name="Sinninghe Damste J.S."/>
            <person name="Rakitin A.L."/>
            <person name="Ravin N.V."/>
            <person name="Dedysh S.N."/>
        </authorList>
    </citation>
    <scope>NUCLEOTIDE SEQUENCE [LARGE SCALE GENOMIC DNA]</scope>
    <source>
        <strain evidence="14">AF10</strain>
    </source>
</reference>
<dbReference type="Pfam" id="PF02670">
    <property type="entry name" value="DXP_reductoisom"/>
    <property type="match status" value="1"/>
</dbReference>
<evidence type="ECO:0000256" key="2">
    <source>
        <dbReference type="ARBA" id="ARBA00006825"/>
    </source>
</evidence>
<gene>
    <name evidence="9" type="primary">dxr</name>
    <name evidence="13" type="ORF">GRAN_4365</name>
</gene>
<accession>A0A4Q0T163</accession>
<keyword evidence="4 9" id="KW-0521">NADP</keyword>
<dbReference type="GO" id="GO:0051484">
    <property type="term" value="P:isopentenyl diphosphate biosynthetic process, methylerythritol 4-phosphate pathway involved in terpenoid biosynthetic process"/>
    <property type="evidence" value="ECO:0007669"/>
    <property type="project" value="UniProtKB-ARBA"/>
</dbReference>
<dbReference type="Gene3D" id="3.40.50.720">
    <property type="entry name" value="NAD(P)-binding Rossmann-like Domain"/>
    <property type="match status" value="1"/>
</dbReference>
<dbReference type="EMBL" id="RDSM01000003">
    <property type="protein sequence ID" value="RXH55261.1"/>
    <property type="molecule type" value="Genomic_DNA"/>
</dbReference>
<feature type="binding site" evidence="9">
    <location>
        <position position="212"/>
    </location>
    <ligand>
        <name>NADPH</name>
        <dbReference type="ChEBI" id="CHEBI:57783"/>
    </ligand>
</feature>
<dbReference type="FunFam" id="3.40.50.720:FF:000045">
    <property type="entry name" value="1-deoxy-D-xylulose 5-phosphate reductoisomerase"/>
    <property type="match status" value="1"/>
</dbReference>
<dbReference type="GO" id="GO:0070402">
    <property type="term" value="F:NADPH binding"/>
    <property type="evidence" value="ECO:0007669"/>
    <property type="project" value="InterPro"/>
</dbReference>
<feature type="binding site" evidence="9">
    <location>
        <position position="225"/>
    </location>
    <ligand>
        <name>1-deoxy-D-xylulose 5-phosphate</name>
        <dbReference type="ChEBI" id="CHEBI:57792"/>
    </ligand>
</feature>
<feature type="binding site" evidence="9">
    <location>
        <position position="132"/>
    </location>
    <ligand>
        <name>1-deoxy-D-xylulose 5-phosphate</name>
        <dbReference type="ChEBI" id="CHEBI:57792"/>
    </ligand>
</feature>
<evidence type="ECO:0000256" key="7">
    <source>
        <dbReference type="ARBA" id="ARBA00023229"/>
    </source>
</evidence>
<feature type="binding site" evidence="9">
    <location>
        <position position="183"/>
    </location>
    <ligand>
        <name>1-deoxy-D-xylulose 5-phosphate</name>
        <dbReference type="ChEBI" id="CHEBI:57792"/>
    </ligand>
</feature>
<feature type="domain" description="1-deoxy-D-xylulose 5-phosphate reductoisomerase C-terminal" evidence="11">
    <location>
        <begin position="153"/>
        <end position="236"/>
    </location>
</feature>
<comment type="caution">
    <text evidence="9">Lacks conserved residue(s) required for the propagation of feature annotation.</text>
</comment>
<feature type="binding site" evidence="9">
    <location>
        <position position="131"/>
    </location>
    <ligand>
        <name>NADPH</name>
        <dbReference type="ChEBI" id="CHEBI:57783"/>
    </ligand>
</feature>
<evidence type="ECO:0000259" key="10">
    <source>
        <dbReference type="Pfam" id="PF02670"/>
    </source>
</evidence>
<comment type="similarity">
    <text evidence="2 9">Belongs to the DXR family.</text>
</comment>
<dbReference type="GO" id="GO:0016853">
    <property type="term" value="F:isomerase activity"/>
    <property type="evidence" value="ECO:0007669"/>
    <property type="project" value="UniProtKB-KW"/>
</dbReference>
<dbReference type="PANTHER" id="PTHR30525">
    <property type="entry name" value="1-DEOXY-D-XYLULOSE 5-PHOSPHATE REDUCTOISOMERASE"/>
    <property type="match status" value="1"/>
</dbReference>
<dbReference type="AlphaFoldDB" id="A0A4Q0T163"/>
<keyword evidence="9" id="KW-0460">Magnesium</keyword>
<dbReference type="Gene3D" id="1.10.1740.10">
    <property type="match status" value="1"/>
</dbReference>
<feature type="binding site" evidence="9">
    <location>
        <position position="159"/>
    </location>
    <ligand>
        <name>1-deoxy-D-xylulose 5-phosphate</name>
        <dbReference type="ChEBI" id="CHEBI:57792"/>
    </ligand>
</feature>
<dbReference type="EC" id="1.1.1.267" evidence="9"/>
<feature type="binding site" evidence="9">
    <location>
        <position position="228"/>
    </location>
    <ligand>
        <name>1-deoxy-D-xylulose 5-phosphate</name>
        <dbReference type="ChEBI" id="CHEBI:57792"/>
    </ligand>
</feature>
<reference evidence="13 14" key="1">
    <citation type="submission" date="2018-11" db="EMBL/GenBank/DDBJ databases">
        <authorList>
            <person name="Mardanov A.V."/>
            <person name="Ravin N.V."/>
            <person name="Dedysh S.N."/>
        </authorList>
    </citation>
    <scope>NUCLEOTIDE SEQUENCE [LARGE SCALE GENOMIC DNA]</scope>
    <source>
        <strain evidence="13 14">AF10</strain>
    </source>
</reference>
<evidence type="ECO:0000256" key="6">
    <source>
        <dbReference type="ARBA" id="ARBA00023211"/>
    </source>
</evidence>
<keyword evidence="5 9" id="KW-0560">Oxidoreductase</keyword>
<dbReference type="InterPro" id="IPR036169">
    <property type="entry name" value="DXPR_C_sf"/>
</dbReference>
<dbReference type="GO" id="GO:0030145">
    <property type="term" value="F:manganese ion binding"/>
    <property type="evidence" value="ECO:0007669"/>
    <property type="project" value="TreeGrafter"/>
</dbReference>
<organism evidence="13 14">
    <name type="scientific">Granulicella sibirica</name>
    <dbReference type="NCBI Taxonomy" id="2479048"/>
    <lineage>
        <taxon>Bacteria</taxon>
        <taxon>Pseudomonadati</taxon>
        <taxon>Acidobacteriota</taxon>
        <taxon>Terriglobia</taxon>
        <taxon>Terriglobales</taxon>
        <taxon>Acidobacteriaceae</taxon>
        <taxon>Granulicella</taxon>
    </lineage>
</organism>
<feature type="binding site" evidence="9">
    <location>
        <position position="224"/>
    </location>
    <ligand>
        <name>1-deoxy-D-xylulose 5-phosphate</name>
        <dbReference type="ChEBI" id="CHEBI:57792"/>
    </ligand>
</feature>
<feature type="binding site" evidence="9">
    <location>
        <position position="228"/>
    </location>
    <ligand>
        <name>Mn(2+)</name>
        <dbReference type="ChEBI" id="CHEBI:29035"/>
    </ligand>
</feature>
<dbReference type="SUPFAM" id="SSF69055">
    <property type="entry name" value="1-deoxy-D-xylulose-5-phosphate reductoisomerase, C-terminal domain"/>
    <property type="match status" value="1"/>
</dbReference>
<feature type="binding site" evidence="9">
    <location>
        <position position="44"/>
    </location>
    <ligand>
        <name>NADPH</name>
        <dbReference type="ChEBI" id="CHEBI:57783"/>
    </ligand>
</feature>
<dbReference type="InterPro" id="IPR013644">
    <property type="entry name" value="DXP_reductoisomerase_C"/>
</dbReference>
<comment type="pathway">
    <text evidence="1 9">Isoprenoid biosynthesis; isopentenyl diphosphate biosynthesis via DXP pathway; isopentenyl diphosphate from 1-deoxy-D-xylulose 5-phosphate: step 1/6.</text>
</comment>
<evidence type="ECO:0000313" key="13">
    <source>
        <dbReference type="EMBL" id="RXH55261.1"/>
    </source>
</evidence>
<comment type="catalytic activity">
    <reaction evidence="8">
        <text>2-C-methyl-D-erythritol 4-phosphate + NADP(+) = 1-deoxy-D-xylulose 5-phosphate + NADPH + H(+)</text>
        <dbReference type="Rhea" id="RHEA:13717"/>
        <dbReference type="ChEBI" id="CHEBI:15378"/>
        <dbReference type="ChEBI" id="CHEBI:57783"/>
        <dbReference type="ChEBI" id="CHEBI:57792"/>
        <dbReference type="ChEBI" id="CHEBI:58262"/>
        <dbReference type="ChEBI" id="CHEBI:58349"/>
        <dbReference type="EC" id="1.1.1.267"/>
    </reaction>
    <physiologicalReaction direction="right-to-left" evidence="8">
        <dbReference type="Rhea" id="RHEA:13719"/>
    </physiologicalReaction>
</comment>